<protein>
    <submittedName>
        <fullName evidence="2">Helix-turn-helix domain-containing protein</fullName>
    </submittedName>
</protein>
<evidence type="ECO:0000313" key="2">
    <source>
        <dbReference type="EMBL" id="MEX1669118.1"/>
    </source>
</evidence>
<dbReference type="PROSITE" id="PS50943">
    <property type="entry name" value="HTH_CROC1"/>
    <property type="match status" value="1"/>
</dbReference>
<comment type="caution">
    <text evidence="2">The sequence shown here is derived from an EMBL/GenBank/DDBJ whole genome shotgun (WGS) entry which is preliminary data.</text>
</comment>
<dbReference type="Gene3D" id="1.10.260.40">
    <property type="entry name" value="lambda repressor-like DNA-binding domains"/>
    <property type="match status" value="1"/>
</dbReference>
<dbReference type="EMBL" id="JBFRYA010000007">
    <property type="protein sequence ID" value="MEX1669118.1"/>
    <property type="molecule type" value="Genomic_DNA"/>
</dbReference>
<dbReference type="RefSeq" id="WP_368381387.1">
    <property type="nucleotide sequence ID" value="NZ_JBFRYA010000007.1"/>
</dbReference>
<dbReference type="SUPFAM" id="SSF47413">
    <property type="entry name" value="lambda repressor-like DNA-binding domains"/>
    <property type="match status" value="1"/>
</dbReference>
<name>A0ABV3U7J8_9GAMM</name>
<dbReference type="InterPro" id="IPR010982">
    <property type="entry name" value="Lambda_DNA-bd_dom_sf"/>
</dbReference>
<gene>
    <name evidence="2" type="ORF">AB4876_09355</name>
</gene>
<dbReference type="Pfam" id="PF13560">
    <property type="entry name" value="HTH_31"/>
    <property type="match status" value="1"/>
</dbReference>
<reference evidence="2 3" key="1">
    <citation type="journal article" date="2011" name="Int. J. Syst. Evol. Microbiol.">
        <title>Zhongshania antarctica gen. nov., sp. nov. and Zhongshania guokunii sp. nov., gammaproteobacteria respectively isolated from coastal attached (fast) ice and surface seawater of the Antarctic.</title>
        <authorList>
            <person name="Li H.J."/>
            <person name="Zhang X.Y."/>
            <person name="Chen C.X."/>
            <person name="Zhang Y.J."/>
            <person name="Gao Z.M."/>
            <person name="Yu Y."/>
            <person name="Chen X.L."/>
            <person name="Chen B."/>
            <person name="Zhang Y.Z."/>
        </authorList>
    </citation>
    <scope>NUCLEOTIDE SEQUENCE [LARGE SCALE GENOMIC DNA]</scope>
    <source>
        <strain evidence="2 3">ZS6-22T</strain>
    </source>
</reference>
<feature type="domain" description="HTH cro/C1-type" evidence="1">
    <location>
        <begin position="4"/>
        <end position="57"/>
    </location>
</feature>
<dbReference type="CDD" id="cd00093">
    <property type="entry name" value="HTH_XRE"/>
    <property type="match status" value="1"/>
</dbReference>
<organism evidence="2 3">
    <name type="scientific">Zhongshania guokunii</name>
    <dbReference type="NCBI Taxonomy" id="641783"/>
    <lineage>
        <taxon>Bacteria</taxon>
        <taxon>Pseudomonadati</taxon>
        <taxon>Pseudomonadota</taxon>
        <taxon>Gammaproteobacteria</taxon>
        <taxon>Cellvibrionales</taxon>
        <taxon>Spongiibacteraceae</taxon>
        <taxon>Zhongshania</taxon>
    </lineage>
</organism>
<accession>A0ABV3U7J8</accession>
<sequence>MNRIAEHRKQVGLTQLQAAKLAGWGQSRWSSYETGARTPDASDIKKILAVLVQFDKNVNFEVLFLNENVAA</sequence>
<dbReference type="SMART" id="SM00530">
    <property type="entry name" value="HTH_XRE"/>
    <property type="match status" value="1"/>
</dbReference>
<dbReference type="Proteomes" id="UP001557485">
    <property type="component" value="Unassembled WGS sequence"/>
</dbReference>
<dbReference type="InterPro" id="IPR001387">
    <property type="entry name" value="Cro/C1-type_HTH"/>
</dbReference>
<evidence type="ECO:0000259" key="1">
    <source>
        <dbReference type="PROSITE" id="PS50943"/>
    </source>
</evidence>
<proteinExistence type="predicted"/>
<evidence type="ECO:0000313" key="3">
    <source>
        <dbReference type="Proteomes" id="UP001557485"/>
    </source>
</evidence>
<keyword evidence="3" id="KW-1185">Reference proteome</keyword>